<dbReference type="SUPFAM" id="SSF52540">
    <property type="entry name" value="P-loop containing nucleoside triphosphate hydrolases"/>
    <property type="match status" value="1"/>
</dbReference>
<evidence type="ECO:0000256" key="3">
    <source>
        <dbReference type="ARBA" id="ARBA00022741"/>
    </source>
</evidence>
<proteinExistence type="inferred from homology"/>
<keyword evidence="3 6" id="KW-0547">Nucleotide-binding</keyword>
<dbReference type="CDD" id="cd17872">
    <property type="entry name" value="GPN3"/>
    <property type="match status" value="1"/>
</dbReference>
<evidence type="ECO:0000256" key="2">
    <source>
        <dbReference type="ARBA" id="ARBA00014587"/>
    </source>
</evidence>
<dbReference type="InterPro" id="IPR004130">
    <property type="entry name" value="Gpn"/>
</dbReference>
<dbReference type="Gene3D" id="3.40.50.300">
    <property type="entry name" value="P-loop containing nucleotide triphosphate hydrolases"/>
    <property type="match status" value="1"/>
</dbReference>
<dbReference type="GO" id="GO:0003924">
    <property type="term" value="F:GTPase activity"/>
    <property type="evidence" value="ECO:0007669"/>
    <property type="project" value="TreeGrafter"/>
</dbReference>
<dbReference type="EMBL" id="HBFR01006656">
    <property type="protein sequence ID" value="CAD8877596.1"/>
    <property type="molecule type" value="Transcribed_RNA"/>
</dbReference>
<dbReference type="InterPro" id="IPR030228">
    <property type="entry name" value="Gpn3"/>
</dbReference>
<comment type="similarity">
    <text evidence="1 6">Belongs to the GPN-loop GTPase family.</text>
</comment>
<accession>A0A7S1B8U6</accession>
<dbReference type="PANTHER" id="PTHR21231">
    <property type="entry name" value="XPA-BINDING PROTEIN 1-RELATED"/>
    <property type="match status" value="1"/>
</dbReference>
<evidence type="ECO:0000256" key="5">
    <source>
        <dbReference type="ARBA" id="ARBA00023134"/>
    </source>
</evidence>
<sequence length="297" mass="32684">MVKCIQFVMGPAGSGKSTYCASIQRHAESYGRTIHVANLDPALGPSESPPYDPIFDVRDLISTDDVAKELGLGPNGSLIYAMEYVAEHIHTWFRDELLDGTGDDDYVLLDCPGQIELYTHVPVMKSVAESVIQWGGCNVCGVFVLDATFLADVSKFISGTLLALSVMMNMEIPGINVLTKCDLVEGGAVDKMLDVYGRGARDIWHMERGKFGGEIEIDNISSSSKRGKQKIRDHKLDKMTEAICSIIDEYTMVAYIPLDITDEESLDLVLSAVDQMLQYGDDVEFKEPPEAVDVDDK</sequence>
<evidence type="ECO:0000256" key="6">
    <source>
        <dbReference type="RuleBase" id="RU365059"/>
    </source>
</evidence>
<evidence type="ECO:0000313" key="7">
    <source>
        <dbReference type="EMBL" id="CAD8877596.1"/>
    </source>
</evidence>
<comment type="subunit">
    <text evidence="6">Binds to RNA polymerase II (RNAPII).</text>
</comment>
<keyword evidence="5 6" id="KW-0342">GTP-binding</keyword>
<evidence type="ECO:0000256" key="1">
    <source>
        <dbReference type="ARBA" id="ARBA00005290"/>
    </source>
</evidence>
<protein>
    <recommendedName>
        <fullName evidence="2 6">GPN-loop GTPase 3</fullName>
    </recommendedName>
</protein>
<dbReference type="InterPro" id="IPR027417">
    <property type="entry name" value="P-loop_NTPase"/>
</dbReference>
<gene>
    <name evidence="7" type="ORF">CHYS00102_LOCUS4780</name>
</gene>
<dbReference type="Pfam" id="PF03029">
    <property type="entry name" value="ATP_bind_1"/>
    <property type="match status" value="1"/>
</dbReference>
<keyword evidence="4 6" id="KW-0378">Hydrolase</keyword>
<dbReference type="AlphaFoldDB" id="A0A7S1B8U6"/>
<comment type="function">
    <text evidence="6">Small GTPase required for proper nuclear import of RNA polymerase II and III (RNAPII and RNAPIII). May act at an RNAP assembly step prior to nuclear import.</text>
</comment>
<name>A0A7S1B8U6_9STRA</name>
<reference evidence="7" key="1">
    <citation type="submission" date="2021-01" db="EMBL/GenBank/DDBJ databases">
        <authorList>
            <person name="Corre E."/>
            <person name="Pelletier E."/>
            <person name="Niang G."/>
            <person name="Scheremetjew M."/>
            <person name="Finn R."/>
            <person name="Kale V."/>
            <person name="Holt S."/>
            <person name="Cochrane G."/>
            <person name="Meng A."/>
            <person name="Brown T."/>
            <person name="Cohen L."/>
        </authorList>
    </citation>
    <scope>NUCLEOTIDE SEQUENCE</scope>
    <source>
        <strain evidence="7">308</strain>
    </source>
</reference>
<dbReference type="GO" id="GO:0005525">
    <property type="term" value="F:GTP binding"/>
    <property type="evidence" value="ECO:0007669"/>
    <property type="project" value="UniProtKB-KW"/>
</dbReference>
<organism evidence="7">
    <name type="scientific">Corethron hystrix</name>
    <dbReference type="NCBI Taxonomy" id="216773"/>
    <lineage>
        <taxon>Eukaryota</taxon>
        <taxon>Sar</taxon>
        <taxon>Stramenopiles</taxon>
        <taxon>Ochrophyta</taxon>
        <taxon>Bacillariophyta</taxon>
        <taxon>Coscinodiscophyceae</taxon>
        <taxon>Corethrophycidae</taxon>
        <taxon>Corethrales</taxon>
        <taxon>Corethraceae</taxon>
        <taxon>Corethron</taxon>
    </lineage>
</organism>
<dbReference type="PANTHER" id="PTHR21231:SF7">
    <property type="entry name" value="GPN-LOOP GTPASE 3"/>
    <property type="match status" value="1"/>
</dbReference>
<evidence type="ECO:0000256" key="4">
    <source>
        <dbReference type="ARBA" id="ARBA00022801"/>
    </source>
</evidence>